<feature type="non-terminal residue" evidence="2">
    <location>
        <position position="1"/>
    </location>
</feature>
<feature type="region of interest" description="Disordered" evidence="1">
    <location>
        <begin position="1"/>
        <end position="106"/>
    </location>
</feature>
<reference evidence="2 3" key="1">
    <citation type="submission" date="2023-08" db="EMBL/GenBank/DDBJ databases">
        <title>Black Yeasts Isolated from many extreme environments.</title>
        <authorList>
            <person name="Coleine C."/>
            <person name="Stajich J.E."/>
            <person name="Selbmann L."/>
        </authorList>
    </citation>
    <scope>NUCLEOTIDE SEQUENCE [LARGE SCALE GENOMIC DNA]</scope>
    <source>
        <strain evidence="2 3">CCFEE 536</strain>
    </source>
</reference>
<feature type="non-terminal residue" evidence="2">
    <location>
        <position position="106"/>
    </location>
</feature>
<accession>A0ABR0IUG1</accession>
<evidence type="ECO:0000313" key="3">
    <source>
        <dbReference type="Proteomes" id="UP001357485"/>
    </source>
</evidence>
<proteinExistence type="predicted"/>
<feature type="compositionally biased region" description="Basic residues" evidence="1">
    <location>
        <begin position="63"/>
        <end position="74"/>
    </location>
</feature>
<keyword evidence="3" id="KW-1185">Reference proteome</keyword>
<evidence type="ECO:0000313" key="2">
    <source>
        <dbReference type="EMBL" id="KAK5045733.1"/>
    </source>
</evidence>
<feature type="compositionally biased region" description="Basic residues" evidence="1">
    <location>
        <begin position="29"/>
        <end position="41"/>
    </location>
</feature>
<comment type="caution">
    <text evidence="2">The sequence shown here is derived from an EMBL/GenBank/DDBJ whole genome shotgun (WGS) entry which is preliminary data.</text>
</comment>
<sequence length="106" mass="12315">SPTRQMPRRSRRLADGSLPHNPTPDAPRPRRARRAHKRHFTISRQRTLQHAAAAPLHQLLREPRRHGHAARHQSLHQPAVARHGQHAHLRPRPRRSRGVDPQPRRA</sequence>
<organism evidence="2 3">
    <name type="scientific">Cryomyces antarcticus</name>
    <dbReference type="NCBI Taxonomy" id="329879"/>
    <lineage>
        <taxon>Eukaryota</taxon>
        <taxon>Fungi</taxon>
        <taxon>Dikarya</taxon>
        <taxon>Ascomycota</taxon>
        <taxon>Pezizomycotina</taxon>
        <taxon>Dothideomycetes</taxon>
        <taxon>Dothideomycetes incertae sedis</taxon>
        <taxon>Cryomyces</taxon>
    </lineage>
</organism>
<evidence type="ECO:0000256" key="1">
    <source>
        <dbReference type="SAM" id="MobiDB-lite"/>
    </source>
</evidence>
<protein>
    <submittedName>
        <fullName evidence="2">Uncharacterized protein</fullName>
    </submittedName>
</protein>
<dbReference type="EMBL" id="JAVRRA010028109">
    <property type="protein sequence ID" value="KAK5045733.1"/>
    <property type="molecule type" value="Genomic_DNA"/>
</dbReference>
<feature type="compositionally biased region" description="Basic residues" evidence="1">
    <location>
        <begin position="83"/>
        <end position="96"/>
    </location>
</feature>
<gene>
    <name evidence="2" type="ORF">LTR16_011354</name>
</gene>
<feature type="compositionally biased region" description="Basic residues" evidence="1">
    <location>
        <begin position="1"/>
        <end position="11"/>
    </location>
</feature>
<dbReference type="Proteomes" id="UP001357485">
    <property type="component" value="Unassembled WGS sequence"/>
</dbReference>
<name>A0ABR0IUG1_9PEZI</name>
<feature type="compositionally biased region" description="Low complexity" evidence="1">
    <location>
        <begin position="48"/>
        <end position="58"/>
    </location>
</feature>